<keyword evidence="10" id="KW-1185">Reference proteome</keyword>
<dbReference type="InterPro" id="IPR001179">
    <property type="entry name" value="PPIase_FKBP_dom"/>
</dbReference>
<keyword evidence="5" id="KW-0175">Coiled coil</keyword>
<evidence type="ECO:0000313" key="10">
    <source>
        <dbReference type="Proteomes" id="UP001306592"/>
    </source>
</evidence>
<feature type="domain" description="PPIase FKBP-type" evidence="8">
    <location>
        <begin position="477"/>
        <end position="563"/>
    </location>
</feature>
<dbReference type="SUPFAM" id="SSF54534">
    <property type="entry name" value="FKBP-like"/>
    <property type="match status" value="1"/>
</dbReference>
<keyword evidence="3 4" id="KW-0697">Rotamase</keyword>
<dbReference type="Pfam" id="PF00254">
    <property type="entry name" value="FKBP_C"/>
    <property type="match status" value="1"/>
</dbReference>
<organism evidence="9 10">
    <name type="scientific">Erwinia aphidicola</name>
    <dbReference type="NCBI Taxonomy" id="68334"/>
    <lineage>
        <taxon>Bacteria</taxon>
        <taxon>Pseudomonadati</taxon>
        <taxon>Pseudomonadota</taxon>
        <taxon>Gammaproteobacteria</taxon>
        <taxon>Enterobacterales</taxon>
        <taxon>Erwiniaceae</taxon>
        <taxon>Erwinia</taxon>
    </lineage>
</organism>
<dbReference type="Gene3D" id="1.10.287.460">
    <property type="entry name" value="Peptidyl-prolyl cis-trans isomerase, FKBP-type, N-terminal domain"/>
    <property type="match status" value="1"/>
</dbReference>
<evidence type="ECO:0000259" key="8">
    <source>
        <dbReference type="PROSITE" id="PS50059"/>
    </source>
</evidence>
<protein>
    <recommendedName>
        <fullName evidence="2 4">peptidylprolyl isomerase</fullName>
        <ecNumber evidence="2 4">5.2.1.8</ecNumber>
    </recommendedName>
</protein>
<gene>
    <name evidence="9" type="ORF">V8N49_16900</name>
</gene>
<keyword evidence="7" id="KW-0732">Signal</keyword>
<dbReference type="InterPro" id="IPR036944">
    <property type="entry name" value="PPIase_FKBP_N_sf"/>
</dbReference>
<dbReference type="Gene3D" id="3.10.50.40">
    <property type="match status" value="1"/>
</dbReference>
<dbReference type="EMBL" id="JBANEI010000013">
    <property type="protein sequence ID" value="MEI2683328.1"/>
    <property type="molecule type" value="Genomic_DNA"/>
</dbReference>
<reference evidence="9 10" key="1">
    <citation type="submission" date="2024-02" db="EMBL/GenBank/DDBJ databases">
        <title>First report Erwinia aphidicola in onion in Chile.</title>
        <authorList>
            <person name="Valenzuela M."/>
            <person name="Pena M."/>
            <person name="Dutta B."/>
        </authorList>
    </citation>
    <scope>NUCLEOTIDE SEQUENCE [LARGE SCALE GENOMIC DNA]</scope>
    <source>
        <strain evidence="9 10">QCJ3A</strain>
    </source>
</reference>
<evidence type="ECO:0000256" key="2">
    <source>
        <dbReference type="ARBA" id="ARBA00013194"/>
    </source>
</evidence>
<sequence length="577" mass="63614">MIGKRIVPFAFSRIALLICCLTAASQYACAAEGEAPAILQFARKYQQQQQQLKPPVYPPRNKPQVVEHVAKKRAEQVTLPVDNLKLKQLQQELKLKDQQLSAKSSTINQLQQSRAELQKTIEAGQKKLAQQAASQALLSLKNAASLLPTPETLAEKLRQANQQLNEARQSESSLQSKLKLLNLELVELRSKVRSQAATADRQRESGQKNDAMAQQIDALTQSQTQSKIDLAQSRQQVDQARAQQQKIEQQMKMLSAKMEAERQKFAAEKQLLLEQVSAGPNSGEQLAASQLQVKSLQAQLDSLKLTSTKSSDARIAALTADKQASDEKAKELQTKLDAALANKPVAMVTNPLEVTKEQLKQKASREAYAIGMSLGAEILQMQAENAINDLPKDQHIVLGGIIDAFQNQAKLPSDVLRTTLTELNGRLKKQREKIHNNLDMATKSYLAKFTKRKGTIKSAAGFWYNIDYPGDSAIPKNATLDVVVKESLTNGTVITDMDASGTMLTQPVSAFPPVFREALIKLRNHGSAILVVPPELAYGSKGYPPKIPPNATMVYQLRISDMYPENQKKNEVKNGNG</sequence>
<feature type="coiled-coil region" evidence="5">
    <location>
        <begin position="230"/>
        <end position="342"/>
    </location>
</feature>
<feature type="chain" id="PRO_5045452340" description="peptidylprolyl isomerase" evidence="7">
    <location>
        <begin position="31"/>
        <end position="577"/>
    </location>
</feature>
<dbReference type="InterPro" id="IPR046357">
    <property type="entry name" value="PPIase_dom_sf"/>
</dbReference>
<evidence type="ECO:0000313" key="9">
    <source>
        <dbReference type="EMBL" id="MEI2683328.1"/>
    </source>
</evidence>
<evidence type="ECO:0000256" key="7">
    <source>
        <dbReference type="SAM" id="SignalP"/>
    </source>
</evidence>
<dbReference type="InterPro" id="IPR000774">
    <property type="entry name" value="PPIase_FKBP_N"/>
</dbReference>
<dbReference type="RefSeq" id="WP_336203444.1">
    <property type="nucleotide sequence ID" value="NZ_JBANEI010000013.1"/>
</dbReference>
<accession>A0ABU8DIH4</accession>
<feature type="region of interest" description="Disordered" evidence="6">
    <location>
        <begin position="193"/>
        <end position="212"/>
    </location>
</feature>
<feature type="coiled-coil region" evidence="5">
    <location>
        <begin position="86"/>
        <end position="127"/>
    </location>
</feature>
<evidence type="ECO:0000256" key="6">
    <source>
        <dbReference type="SAM" id="MobiDB-lite"/>
    </source>
</evidence>
<dbReference type="Pfam" id="PF01346">
    <property type="entry name" value="FKBP_N"/>
    <property type="match status" value="1"/>
</dbReference>
<evidence type="ECO:0000256" key="1">
    <source>
        <dbReference type="ARBA" id="ARBA00000971"/>
    </source>
</evidence>
<feature type="coiled-coil region" evidence="5">
    <location>
        <begin position="154"/>
        <end position="191"/>
    </location>
</feature>
<dbReference type="GO" id="GO:0016853">
    <property type="term" value="F:isomerase activity"/>
    <property type="evidence" value="ECO:0007669"/>
    <property type="project" value="UniProtKB-KW"/>
</dbReference>
<evidence type="ECO:0000256" key="5">
    <source>
        <dbReference type="SAM" id="Coils"/>
    </source>
</evidence>
<keyword evidence="4 9" id="KW-0413">Isomerase</keyword>
<comment type="caution">
    <text evidence="9">The sequence shown here is derived from an EMBL/GenBank/DDBJ whole genome shotgun (WGS) entry which is preliminary data.</text>
</comment>
<comment type="catalytic activity">
    <reaction evidence="1 4">
        <text>[protein]-peptidylproline (omega=180) = [protein]-peptidylproline (omega=0)</text>
        <dbReference type="Rhea" id="RHEA:16237"/>
        <dbReference type="Rhea" id="RHEA-COMP:10747"/>
        <dbReference type="Rhea" id="RHEA-COMP:10748"/>
        <dbReference type="ChEBI" id="CHEBI:83833"/>
        <dbReference type="ChEBI" id="CHEBI:83834"/>
        <dbReference type="EC" id="5.2.1.8"/>
    </reaction>
</comment>
<dbReference type="PROSITE" id="PS50059">
    <property type="entry name" value="FKBP_PPIASE"/>
    <property type="match status" value="1"/>
</dbReference>
<evidence type="ECO:0000256" key="4">
    <source>
        <dbReference type="PROSITE-ProRule" id="PRU00277"/>
    </source>
</evidence>
<dbReference type="EC" id="5.2.1.8" evidence="2 4"/>
<evidence type="ECO:0000256" key="3">
    <source>
        <dbReference type="ARBA" id="ARBA00023110"/>
    </source>
</evidence>
<dbReference type="Proteomes" id="UP001306592">
    <property type="component" value="Unassembled WGS sequence"/>
</dbReference>
<feature type="signal peptide" evidence="7">
    <location>
        <begin position="1"/>
        <end position="30"/>
    </location>
</feature>
<proteinExistence type="predicted"/>
<name>A0ABU8DIH4_ERWAP</name>